<dbReference type="Pfam" id="PF14361">
    <property type="entry name" value="RsbRD_N"/>
    <property type="match status" value="1"/>
</dbReference>
<feature type="region of interest" description="Disordered" evidence="1">
    <location>
        <begin position="1"/>
        <end position="27"/>
    </location>
</feature>
<dbReference type="InterPro" id="IPR051448">
    <property type="entry name" value="CdaR-like_regulators"/>
</dbReference>
<dbReference type="InterPro" id="IPR042070">
    <property type="entry name" value="PucR_C-HTH_sf"/>
</dbReference>
<name>A0A560W9P4_9MICO</name>
<dbReference type="Pfam" id="PF13556">
    <property type="entry name" value="HTH_30"/>
    <property type="match status" value="1"/>
</dbReference>
<sequence>MLSCMSDGTAAPTSRGTAAGIRPVSPLTPDEQERLRVAFARLRPRSESIADLVASQLLDGGDTGYDLHRPERIVEVRVSIRDHIRRGIDRLSGEAADTGRAVDLWRETGRRRAQQGVPMPLVLATYNFGTRLMWEGLLEIGEELDIEDHLLLRAGRVLWSGLDIQIQVLRESYRREELARERRDPARVNEILDGLLRGRAAEPDFAAQAREVLGMTADSPLLVVVWLPTELTASADLAHERLQDAGYLSYWRRHGAHVLGLIPDAGDGDRARAALARSMRGRVGTARSRDGLNGLLDAQQSALAAADSVARDSDAVVDITERLPEALMAANPALTSLLIEETLRPLLGLNGSTRDVLLETLVAVVRHGGSATYAAEDLVCHRNTVIYRVKRIEELTGRSLDDPRDRLLLSLAAIATRAGRVGPDDDAL</sequence>
<dbReference type="InterPro" id="IPR012292">
    <property type="entry name" value="Globin/Proto"/>
</dbReference>
<dbReference type="AlphaFoldDB" id="A0A560W9P4"/>
<dbReference type="GO" id="GO:0020037">
    <property type="term" value="F:heme binding"/>
    <property type="evidence" value="ECO:0007669"/>
    <property type="project" value="InterPro"/>
</dbReference>
<comment type="caution">
    <text evidence="4">The sequence shown here is derived from an EMBL/GenBank/DDBJ whole genome shotgun (WGS) entry which is preliminary data.</text>
</comment>
<dbReference type="Gene3D" id="1.10.10.2840">
    <property type="entry name" value="PucR C-terminal helix-turn-helix domain"/>
    <property type="match status" value="1"/>
</dbReference>
<protein>
    <submittedName>
        <fullName evidence="4">DNA-binding PucR family transcriptional regulator</fullName>
    </submittedName>
</protein>
<dbReference type="Gene3D" id="1.10.490.10">
    <property type="entry name" value="Globins"/>
    <property type="match status" value="1"/>
</dbReference>
<accession>A0A560W9P4</accession>
<gene>
    <name evidence="4" type="ORF">FB557_1753</name>
</gene>
<dbReference type="OrthoDB" id="3190266at2"/>
<dbReference type="GO" id="GO:0019825">
    <property type="term" value="F:oxygen binding"/>
    <property type="evidence" value="ECO:0007669"/>
    <property type="project" value="InterPro"/>
</dbReference>
<evidence type="ECO:0000259" key="2">
    <source>
        <dbReference type="Pfam" id="PF13556"/>
    </source>
</evidence>
<evidence type="ECO:0000313" key="4">
    <source>
        <dbReference type="EMBL" id="TWD14344.1"/>
    </source>
</evidence>
<dbReference type="PANTHER" id="PTHR33744">
    <property type="entry name" value="CARBOHYDRATE DIACID REGULATOR"/>
    <property type="match status" value="1"/>
</dbReference>
<proteinExistence type="predicted"/>
<evidence type="ECO:0000259" key="3">
    <source>
        <dbReference type="Pfam" id="PF14361"/>
    </source>
</evidence>
<evidence type="ECO:0000313" key="5">
    <source>
        <dbReference type="Proteomes" id="UP000315628"/>
    </source>
</evidence>
<evidence type="ECO:0000256" key="1">
    <source>
        <dbReference type="SAM" id="MobiDB-lite"/>
    </source>
</evidence>
<dbReference type="InterPro" id="IPR025736">
    <property type="entry name" value="PucR_C-HTH_dom"/>
</dbReference>
<dbReference type="InterPro" id="IPR025751">
    <property type="entry name" value="RsbRD_N_dom"/>
</dbReference>
<organism evidence="4 5">
    <name type="scientific">Marihabitans asiaticum</name>
    <dbReference type="NCBI Taxonomy" id="415218"/>
    <lineage>
        <taxon>Bacteria</taxon>
        <taxon>Bacillati</taxon>
        <taxon>Actinomycetota</taxon>
        <taxon>Actinomycetes</taxon>
        <taxon>Micrococcales</taxon>
        <taxon>Intrasporangiaceae</taxon>
        <taxon>Marihabitans</taxon>
    </lineage>
</organism>
<dbReference type="GO" id="GO:0003677">
    <property type="term" value="F:DNA binding"/>
    <property type="evidence" value="ECO:0007669"/>
    <property type="project" value="UniProtKB-KW"/>
</dbReference>
<feature type="domain" description="PucR C-terminal helix-turn-helix" evidence="2">
    <location>
        <begin position="357"/>
        <end position="413"/>
    </location>
</feature>
<dbReference type="Proteomes" id="UP000315628">
    <property type="component" value="Unassembled WGS sequence"/>
</dbReference>
<keyword evidence="4" id="KW-0238">DNA-binding</keyword>
<dbReference type="PANTHER" id="PTHR33744:SF1">
    <property type="entry name" value="DNA-BINDING TRANSCRIPTIONAL ACTIVATOR ADER"/>
    <property type="match status" value="1"/>
</dbReference>
<reference evidence="4 5" key="1">
    <citation type="submission" date="2019-06" db="EMBL/GenBank/DDBJ databases">
        <title>Sequencing the genomes of 1000 actinobacteria strains.</title>
        <authorList>
            <person name="Klenk H.-P."/>
        </authorList>
    </citation>
    <scope>NUCLEOTIDE SEQUENCE [LARGE SCALE GENOMIC DNA]</scope>
    <source>
        <strain evidence="4 5">DSM 18935</strain>
    </source>
</reference>
<feature type="domain" description="RsbT co-antagonist protein RsbRD N-terminal" evidence="3">
    <location>
        <begin position="49"/>
        <end position="184"/>
    </location>
</feature>
<dbReference type="EMBL" id="VIUW01000003">
    <property type="protein sequence ID" value="TWD14344.1"/>
    <property type="molecule type" value="Genomic_DNA"/>
</dbReference>
<keyword evidence="5" id="KW-1185">Reference proteome</keyword>